<accession>A0A517LET9</accession>
<feature type="transmembrane region" description="Helical" evidence="2">
    <location>
        <begin position="219"/>
        <end position="236"/>
    </location>
</feature>
<dbReference type="InterPro" id="IPR036609">
    <property type="entry name" value="LCCL_sf"/>
</dbReference>
<keyword evidence="2" id="KW-1133">Transmembrane helix</keyword>
<feature type="transmembrane region" description="Helical" evidence="2">
    <location>
        <begin position="256"/>
        <end position="275"/>
    </location>
</feature>
<dbReference type="PROSITE" id="PS50820">
    <property type="entry name" value="LCCL"/>
    <property type="match status" value="1"/>
</dbReference>
<evidence type="ECO:0000256" key="1">
    <source>
        <dbReference type="SAM" id="MobiDB-lite"/>
    </source>
</evidence>
<dbReference type="InterPro" id="IPR013897">
    <property type="entry name" value="Duc1"/>
</dbReference>
<keyword evidence="2" id="KW-0812">Transmembrane</keyword>
<dbReference type="InterPro" id="IPR051957">
    <property type="entry name" value="CRISP-LCCL_domain"/>
</dbReference>
<feature type="region of interest" description="Disordered" evidence="1">
    <location>
        <begin position="731"/>
        <end position="754"/>
    </location>
</feature>
<sequence>METGSTRKTADDFQNADDCLSDSSDFFGMRKPYTIGAEEINYRSLVIGGPAEREDVASGIYRGDSFLCAAAIHAGVITESSGGCGLVSLVGTQKEFVGSERNGITSLGFNASFPLSIQFTTNESSSCKDPQWRAFGVSLTFTTILSLFTTSPALFFSSIFSSVFFQTALASDTPDFASYDGVISSALGRFLPAAFVGLCIYLHCVRYTLRNLQAQFEKTVLWLGGCWFSAVGQELFDKIPLSRLTPHDLQQQPGAVPALIIILVLVFVIAITQVLAFRVEGRLPRYLAVYGLFVGALAVLVAIPRLRLRLHHYFYALLLLPGTTLQTRPSLLYQGFLVGLFINGVARWGFDSVVQTDLALRGNAKLGSALPDVPAPIIRGDNITFSMDVNSSYDGISVQVNDVERFRALGNEEASFRWTKTQGEETQYFRFGFVKYERLGVVTLQDYTKADKSIEKMKNLKKTAMLGPGLAGINLDLRITFPFQSITCTYPDFCDYNFLPSLYRNLGENAYLLRGQKQLGIVCPNKDNMTERRIKMVISRKVFERVAMTHLHRLKNAVWRTSNPNDIESLKAGKYMLKVTAGPAYDLSTHEPVVVNGDEPLQFENEFMTSSIKVRIRDYQGLPKHSPAHSAYFDHPDHIKDQYSVGFSFVPKRDIPAANAVFGHDFDRPVRDRLPPGFNYAFAIVKEFIDPGIEADPYSDKPWLFAPALDCWFILRIGDTLPRDSLRGGSKLPHVHEHEPLQEGGDASGLKYREDNNIPSQAQKRRKHFISAANRKSIVFEKNRLYQGDFFNPYIDFNNFRLKLPGVSIKVIKYIDDKTHNLRWVFKDMKTGDVYFVVNLTLLFGDELTKALREEEMETTATK</sequence>
<dbReference type="AlphaFoldDB" id="A0A517LET9"/>
<keyword evidence="2" id="KW-0472">Membrane</keyword>
<reference evidence="4 5" key="1">
    <citation type="submission" date="2019-07" db="EMBL/GenBank/DDBJ databases">
        <title>Finished genome of Venturia effusa.</title>
        <authorList>
            <person name="Young C.A."/>
            <person name="Cox M.P."/>
            <person name="Ganley A.R.D."/>
            <person name="David W.J."/>
        </authorList>
    </citation>
    <scope>NUCLEOTIDE SEQUENCE [LARGE SCALE GENOMIC DNA]</scope>
    <source>
        <strain evidence="5">albino</strain>
    </source>
</reference>
<dbReference type="Pfam" id="PF03815">
    <property type="entry name" value="LCCL"/>
    <property type="match status" value="1"/>
</dbReference>
<proteinExistence type="predicted"/>
<dbReference type="OrthoDB" id="2119945at2759"/>
<dbReference type="EMBL" id="CP042195">
    <property type="protein sequence ID" value="QDS74148.1"/>
    <property type="molecule type" value="Genomic_DNA"/>
</dbReference>
<keyword evidence="5" id="KW-1185">Reference proteome</keyword>
<evidence type="ECO:0000259" key="3">
    <source>
        <dbReference type="PROSITE" id="PS50820"/>
    </source>
</evidence>
<name>A0A517LET9_9PEZI</name>
<feature type="domain" description="LCCL" evidence="3">
    <location>
        <begin position="13"/>
        <end position="107"/>
    </location>
</feature>
<feature type="transmembrane region" description="Helical" evidence="2">
    <location>
        <begin position="134"/>
        <end position="166"/>
    </location>
</feature>
<dbReference type="Pfam" id="PF08588">
    <property type="entry name" value="Duc1"/>
    <property type="match status" value="1"/>
</dbReference>
<organism evidence="4 5">
    <name type="scientific">Venturia effusa</name>
    <dbReference type="NCBI Taxonomy" id="50376"/>
    <lineage>
        <taxon>Eukaryota</taxon>
        <taxon>Fungi</taxon>
        <taxon>Dikarya</taxon>
        <taxon>Ascomycota</taxon>
        <taxon>Pezizomycotina</taxon>
        <taxon>Dothideomycetes</taxon>
        <taxon>Pleosporomycetidae</taxon>
        <taxon>Venturiales</taxon>
        <taxon>Venturiaceae</taxon>
        <taxon>Venturia</taxon>
    </lineage>
</organism>
<evidence type="ECO:0000313" key="5">
    <source>
        <dbReference type="Proteomes" id="UP000316270"/>
    </source>
</evidence>
<dbReference type="Gene3D" id="2.170.130.20">
    <property type="entry name" value="LCCL-like domain"/>
    <property type="match status" value="1"/>
</dbReference>
<dbReference type="STRING" id="50376.A0A517LET9"/>
<dbReference type="Proteomes" id="UP000316270">
    <property type="component" value="Chromosome 11"/>
</dbReference>
<evidence type="ECO:0000313" key="4">
    <source>
        <dbReference type="EMBL" id="QDS74148.1"/>
    </source>
</evidence>
<dbReference type="InterPro" id="IPR004043">
    <property type="entry name" value="LCCL"/>
</dbReference>
<dbReference type="PANTHER" id="PTHR31331:SF1">
    <property type="entry name" value="CYSTEINE RICH SECRETORY PROTEIN LCCL DOMAIN CONTAINING 2"/>
    <property type="match status" value="1"/>
</dbReference>
<dbReference type="SUPFAM" id="SSF69848">
    <property type="entry name" value="LCCL domain"/>
    <property type="match status" value="1"/>
</dbReference>
<evidence type="ECO:0000256" key="2">
    <source>
        <dbReference type="SAM" id="Phobius"/>
    </source>
</evidence>
<feature type="transmembrane region" description="Helical" evidence="2">
    <location>
        <begin position="186"/>
        <end position="207"/>
    </location>
</feature>
<feature type="transmembrane region" description="Helical" evidence="2">
    <location>
        <begin position="287"/>
        <end position="306"/>
    </location>
</feature>
<gene>
    <name evidence="4" type="ORF">FKW77_001353</name>
</gene>
<dbReference type="SMART" id="SM00603">
    <property type="entry name" value="LCCL"/>
    <property type="match status" value="1"/>
</dbReference>
<dbReference type="PANTHER" id="PTHR31331">
    <property type="entry name" value="LCCL DOMAIN PROTEIN (AFU_ORTHOLOGUE AFUA_5G08630)"/>
    <property type="match status" value="1"/>
</dbReference>
<protein>
    <recommendedName>
        <fullName evidence="3">LCCL domain-containing protein</fullName>
    </recommendedName>
</protein>